<dbReference type="PATRIC" id="fig|362787.3.peg.2021"/>
<name>A0A0C1JJK8_9BACT</name>
<organism evidence="2 3">
    <name type="scientific">Candidatus Protochlamydia amoebophila</name>
    <dbReference type="NCBI Taxonomy" id="362787"/>
    <lineage>
        <taxon>Bacteria</taxon>
        <taxon>Pseudomonadati</taxon>
        <taxon>Chlamydiota</taxon>
        <taxon>Chlamydiia</taxon>
        <taxon>Parachlamydiales</taxon>
        <taxon>Parachlamydiaceae</taxon>
        <taxon>Candidatus Protochlamydia</taxon>
    </lineage>
</organism>
<evidence type="ECO:0000259" key="1">
    <source>
        <dbReference type="Pfam" id="PF13338"/>
    </source>
</evidence>
<dbReference type="Pfam" id="PF13338">
    <property type="entry name" value="AbiEi_4"/>
    <property type="match status" value="1"/>
</dbReference>
<feature type="domain" description="AbiEi antitoxin N-terminal" evidence="1">
    <location>
        <begin position="18"/>
        <end position="57"/>
    </location>
</feature>
<dbReference type="InterPro" id="IPR025159">
    <property type="entry name" value="AbiEi_N"/>
</dbReference>
<dbReference type="Proteomes" id="UP000031465">
    <property type="component" value="Unassembled WGS sequence"/>
</dbReference>
<protein>
    <recommendedName>
        <fullName evidence="1">AbiEi antitoxin N-terminal domain-containing protein</fullName>
    </recommendedName>
</protein>
<gene>
    <name evidence="2" type="ORF">DB44_FX00050</name>
</gene>
<dbReference type="AlphaFoldDB" id="A0A0C1JJK8"/>
<accession>A0A0C1JJK8</accession>
<dbReference type="EMBL" id="JSAN01000143">
    <property type="protein sequence ID" value="KIC70776.1"/>
    <property type="molecule type" value="Genomic_DNA"/>
</dbReference>
<sequence>MNYTKNMKQSKYERAFQKLSKKSVFTSVDGLSAGIPSRMFSYFCSKGQIERVSRGIYKIKEIEFDQDFEWEDLALTAMSIPNGTICPISALCYYELTDEIMREFWIAVPHSTTSPKRENAHIVRMRNTTLGQITIKIGNDDVKIFDHERTIVDAFRYLDKEIALKALQTYLKATKENKPDLKKLRKYAKTLRVDLTPYIMAFTM</sequence>
<evidence type="ECO:0000313" key="2">
    <source>
        <dbReference type="EMBL" id="KIC70776.1"/>
    </source>
</evidence>
<comment type="caution">
    <text evidence="2">The sequence shown here is derived from an EMBL/GenBank/DDBJ whole genome shotgun (WGS) entry which is preliminary data.</text>
</comment>
<reference evidence="2 3" key="1">
    <citation type="journal article" date="2014" name="Mol. Biol. Evol.">
        <title>Massive expansion of Ubiquitination-related gene families within the Chlamydiae.</title>
        <authorList>
            <person name="Domman D."/>
            <person name="Collingro A."/>
            <person name="Lagkouvardos I."/>
            <person name="Gehre L."/>
            <person name="Weinmaier T."/>
            <person name="Rattei T."/>
            <person name="Subtil A."/>
            <person name="Horn M."/>
        </authorList>
    </citation>
    <scope>NUCLEOTIDE SEQUENCE [LARGE SCALE GENOMIC DNA]</scope>
    <source>
        <strain evidence="2 3">EI2</strain>
    </source>
</reference>
<proteinExistence type="predicted"/>
<evidence type="ECO:0000313" key="3">
    <source>
        <dbReference type="Proteomes" id="UP000031465"/>
    </source>
</evidence>